<evidence type="ECO:0000313" key="1">
    <source>
        <dbReference type="EMBL" id="KAH7856916.1"/>
    </source>
</evidence>
<organism evidence="1 2">
    <name type="scientific">Vaccinium darrowii</name>
    <dbReference type="NCBI Taxonomy" id="229202"/>
    <lineage>
        <taxon>Eukaryota</taxon>
        <taxon>Viridiplantae</taxon>
        <taxon>Streptophyta</taxon>
        <taxon>Embryophyta</taxon>
        <taxon>Tracheophyta</taxon>
        <taxon>Spermatophyta</taxon>
        <taxon>Magnoliopsida</taxon>
        <taxon>eudicotyledons</taxon>
        <taxon>Gunneridae</taxon>
        <taxon>Pentapetalae</taxon>
        <taxon>asterids</taxon>
        <taxon>Ericales</taxon>
        <taxon>Ericaceae</taxon>
        <taxon>Vaccinioideae</taxon>
        <taxon>Vaccinieae</taxon>
        <taxon>Vaccinium</taxon>
    </lineage>
</organism>
<reference evidence="1 2" key="1">
    <citation type="journal article" date="2021" name="Hortic Res">
        <title>High-quality reference genome and annotation aids understanding of berry development for evergreen blueberry (Vaccinium darrowii).</title>
        <authorList>
            <person name="Yu J."/>
            <person name="Hulse-Kemp A.M."/>
            <person name="Babiker E."/>
            <person name="Staton M."/>
        </authorList>
    </citation>
    <scope>NUCLEOTIDE SEQUENCE [LARGE SCALE GENOMIC DNA]</scope>
    <source>
        <strain evidence="2">cv. NJ 8807/NJ 8810</strain>
        <tissue evidence="1">Young leaf</tissue>
    </source>
</reference>
<protein>
    <submittedName>
        <fullName evidence="1">Uncharacterized protein</fullName>
    </submittedName>
</protein>
<evidence type="ECO:0000313" key="2">
    <source>
        <dbReference type="Proteomes" id="UP000828048"/>
    </source>
</evidence>
<dbReference type="Proteomes" id="UP000828048">
    <property type="component" value="Chromosome 3"/>
</dbReference>
<accession>A0ACB7YU06</accession>
<keyword evidence="2" id="KW-1185">Reference proteome</keyword>
<comment type="caution">
    <text evidence="1">The sequence shown here is derived from an EMBL/GenBank/DDBJ whole genome shotgun (WGS) entry which is preliminary data.</text>
</comment>
<dbReference type="EMBL" id="CM037153">
    <property type="protein sequence ID" value="KAH7856916.1"/>
    <property type="molecule type" value="Genomic_DNA"/>
</dbReference>
<proteinExistence type="predicted"/>
<gene>
    <name evidence="1" type="ORF">Vadar_006850</name>
</gene>
<name>A0ACB7YU06_9ERIC</name>
<sequence length="588" mass="66093">MASNFWLDYEVTFGFGRGRPSGSAGQCEVAVGAFLLLFTGPEDHNQMGILASSAVSRKPKDRLVGCSAVCRKPNEGMRLIVANLVGLVFGFLIGVSFPMITLMKDKDSGLLTYTVLNPWSALNGNNDTSMEANKLISSPKIWVPSNPRGAERLPPRIVAAESDLYLRRLWGLPSEVISLFMILNLSLQDVTIKQRYLVTFTVGYGQKDNVDAAVKKATSQYFYFIMMDEQLNGMSLSGQSELFMWYAKRFLHPDIVAAYDYIFIWDEDLGVEHFNAEEYIRLVRKHGLEISQPGLEPTKLLHWAMTKRITDREVHKFVEIMAPVFSRNAWRCVWHLVQNDLVHGWGLDFALHKCVEPAHEKMGVVDAQWIVHQTIPSLGNQGKAENGKSPLQGVKERFKRRDEALRAIDDLDGFLIRGLKMFVQLAKYSKSSSPFSRNSQKVDEGNKNGFLASNSCIWKPIAGMDNSKQSASCIPSYVGIVSRGKSKLADGKVMGSDWLQNSVVGKLISYCYVNTLQDLFISNGIWDAHIRPLGGRNVLVSFKSYELWNTFLKDKDNVLPNWSLLWRHGIVRVSNLLGAFGFLVTVFL</sequence>